<organism evidence="2 3">
    <name type="scientific">Pristionchus entomophagus</name>
    <dbReference type="NCBI Taxonomy" id="358040"/>
    <lineage>
        <taxon>Eukaryota</taxon>
        <taxon>Metazoa</taxon>
        <taxon>Ecdysozoa</taxon>
        <taxon>Nematoda</taxon>
        <taxon>Chromadorea</taxon>
        <taxon>Rhabditida</taxon>
        <taxon>Rhabditina</taxon>
        <taxon>Diplogasteromorpha</taxon>
        <taxon>Diplogasteroidea</taxon>
        <taxon>Neodiplogasteridae</taxon>
        <taxon>Pristionchus</taxon>
    </lineage>
</organism>
<accession>A0AAV5UND3</accession>
<dbReference type="Proteomes" id="UP001432027">
    <property type="component" value="Unassembled WGS sequence"/>
</dbReference>
<evidence type="ECO:0000313" key="2">
    <source>
        <dbReference type="EMBL" id="GMT07844.1"/>
    </source>
</evidence>
<evidence type="ECO:0000256" key="1">
    <source>
        <dbReference type="SAM" id="Phobius"/>
    </source>
</evidence>
<sequence length="67" mass="7146">ILLDGGGVSDFLVLFSSFGSSTHISLNGVFRFIVVDLFGGLSILLVVIIIAVLFSRCGAELLFSRIL</sequence>
<name>A0AAV5UND3_9BILA</name>
<evidence type="ECO:0000313" key="3">
    <source>
        <dbReference type="Proteomes" id="UP001432027"/>
    </source>
</evidence>
<feature type="non-terminal residue" evidence="2">
    <location>
        <position position="1"/>
    </location>
</feature>
<keyword evidence="3" id="KW-1185">Reference proteome</keyword>
<proteinExistence type="predicted"/>
<comment type="caution">
    <text evidence="2">The sequence shown here is derived from an EMBL/GenBank/DDBJ whole genome shotgun (WGS) entry which is preliminary data.</text>
</comment>
<keyword evidence="1" id="KW-0472">Membrane</keyword>
<reference evidence="2" key="1">
    <citation type="submission" date="2023-10" db="EMBL/GenBank/DDBJ databases">
        <title>Genome assembly of Pristionchus species.</title>
        <authorList>
            <person name="Yoshida K."/>
            <person name="Sommer R.J."/>
        </authorList>
    </citation>
    <scope>NUCLEOTIDE SEQUENCE</scope>
    <source>
        <strain evidence="2">RS0144</strain>
    </source>
</reference>
<keyword evidence="1" id="KW-0812">Transmembrane</keyword>
<keyword evidence="1" id="KW-1133">Transmembrane helix</keyword>
<feature type="non-terminal residue" evidence="2">
    <location>
        <position position="67"/>
    </location>
</feature>
<protein>
    <submittedName>
        <fullName evidence="2">Uncharacterized protein</fullName>
    </submittedName>
</protein>
<gene>
    <name evidence="2" type="ORF">PENTCL1PPCAC_30018</name>
</gene>
<feature type="transmembrane region" description="Helical" evidence="1">
    <location>
        <begin position="29"/>
        <end position="55"/>
    </location>
</feature>
<dbReference type="AlphaFoldDB" id="A0AAV5UND3"/>
<dbReference type="EMBL" id="BTSX01000006">
    <property type="protein sequence ID" value="GMT07844.1"/>
    <property type="molecule type" value="Genomic_DNA"/>
</dbReference>